<evidence type="ECO:0000256" key="2">
    <source>
        <dbReference type="ARBA" id="ARBA00004920"/>
    </source>
</evidence>
<evidence type="ECO:0000259" key="18">
    <source>
        <dbReference type="Pfam" id="PF22689"/>
    </source>
</evidence>
<feature type="active site" evidence="14">
    <location>
        <position position="1265"/>
    </location>
</feature>
<dbReference type="InterPro" id="IPR010918">
    <property type="entry name" value="PurM-like_C_dom"/>
</dbReference>
<dbReference type="SUPFAM" id="SSF82697">
    <property type="entry name" value="PurS-like"/>
    <property type="match status" value="1"/>
</dbReference>
<dbReference type="SUPFAM" id="SSF56042">
    <property type="entry name" value="PurM C-terminal domain-like"/>
    <property type="match status" value="2"/>
</dbReference>
<dbReference type="InterPro" id="IPR041609">
    <property type="entry name" value="PurL_linker"/>
</dbReference>
<dbReference type="Pfam" id="PF02769">
    <property type="entry name" value="AIRS_C"/>
    <property type="match status" value="2"/>
</dbReference>
<dbReference type="GO" id="GO:0005524">
    <property type="term" value="F:ATP binding"/>
    <property type="evidence" value="ECO:0007669"/>
    <property type="project" value="UniProtKB-UniRule"/>
</dbReference>
<comment type="caution">
    <text evidence="19">The sequence shown here is derived from an EMBL/GenBank/DDBJ whole genome shotgun (WGS) entry which is preliminary data.</text>
</comment>
<dbReference type="GO" id="GO:0046872">
    <property type="term" value="F:metal ion binding"/>
    <property type="evidence" value="ECO:0007669"/>
    <property type="project" value="UniProtKB-KW"/>
</dbReference>
<dbReference type="PANTHER" id="PTHR10099">
    <property type="entry name" value="PHOSPHORIBOSYLFORMYLGLYCINAMIDINE SYNTHASE"/>
    <property type="match status" value="1"/>
</dbReference>
<dbReference type="Pfam" id="PF22689">
    <property type="entry name" value="FGAR-AT_PurM_N-like"/>
    <property type="match status" value="1"/>
</dbReference>
<dbReference type="EC" id="6.3.5.3" evidence="14"/>
<dbReference type="EMBL" id="MDBS01000021">
    <property type="protein sequence ID" value="PMP30381.1"/>
    <property type="molecule type" value="Genomic_DNA"/>
</dbReference>
<feature type="binding site" evidence="14">
    <location>
        <position position="679"/>
    </location>
    <ligand>
        <name>ATP</name>
        <dbReference type="ChEBI" id="CHEBI:30616"/>
    </ligand>
</feature>
<dbReference type="Pfam" id="PF18076">
    <property type="entry name" value="FGAR-AT_N"/>
    <property type="match status" value="1"/>
</dbReference>
<comment type="function">
    <text evidence="13 14">Phosphoribosylformylglycinamidine synthase involved in the purines biosynthetic pathway. Catalyzes the ATP-dependent conversion of formylglycinamide ribonucleotide (FGAR) and glutamine to yield formylglycinamidine ribonucleotide (FGAM) and glutamate.</text>
</comment>
<organism evidence="19">
    <name type="scientific">Vibrio cyclitrophicus</name>
    <dbReference type="NCBI Taxonomy" id="47951"/>
    <lineage>
        <taxon>Bacteria</taxon>
        <taxon>Pseudomonadati</taxon>
        <taxon>Pseudomonadota</taxon>
        <taxon>Gammaproteobacteria</taxon>
        <taxon>Vibrionales</taxon>
        <taxon>Vibrionaceae</taxon>
        <taxon>Vibrio</taxon>
    </lineage>
</organism>
<feature type="active site" description="Nucleophile" evidence="14">
    <location>
        <position position="1138"/>
    </location>
</feature>
<evidence type="ECO:0000256" key="3">
    <source>
        <dbReference type="ARBA" id="ARBA00008608"/>
    </source>
</evidence>
<dbReference type="FunFam" id="3.30.1330.10:FF:000002">
    <property type="entry name" value="Phosphoribosylformylglycinamidine synthase"/>
    <property type="match status" value="1"/>
</dbReference>
<dbReference type="InterPro" id="IPR036676">
    <property type="entry name" value="PurM-like_C_sf"/>
</dbReference>
<dbReference type="NCBIfam" id="TIGR01735">
    <property type="entry name" value="FGAM_synt"/>
    <property type="match status" value="1"/>
</dbReference>
<comment type="caution">
    <text evidence="14">Lacks conserved residue(s) required for the propagation of feature annotation.</text>
</comment>
<feature type="domain" description="Phosphoribosylformylglycinamidine synthase linker" evidence="16">
    <location>
        <begin position="171"/>
        <end position="221"/>
    </location>
</feature>
<dbReference type="InterPro" id="IPR040707">
    <property type="entry name" value="FGAR-AT_N"/>
</dbReference>
<keyword evidence="4 14" id="KW-0963">Cytoplasm</keyword>
<comment type="subcellular location">
    <subcellularLocation>
        <location evidence="1 14">Cytoplasm</location>
    </subcellularLocation>
</comment>
<evidence type="ECO:0000256" key="5">
    <source>
        <dbReference type="ARBA" id="ARBA00022598"/>
    </source>
</evidence>
<evidence type="ECO:0000256" key="4">
    <source>
        <dbReference type="ARBA" id="ARBA00022490"/>
    </source>
</evidence>
<dbReference type="UniPathway" id="UPA00074">
    <property type="reaction ID" value="UER00128"/>
</dbReference>
<dbReference type="Gene3D" id="3.90.650.10">
    <property type="entry name" value="PurM-like C-terminal domain"/>
    <property type="match status" value="2"/>
</dbReference>
<feature type="domain" description="FGAR-AT PurM N-terminal-like" evidence="18">
    <location>
        <begin position="649"/>
        <end position="808"/>
    </location>
</feature>
<dbReference type="GO" id="GO:0005737">
    <property type="term" value="C:cytoplasm"/>
    <property type="evidence" value="ECO:0007669"/>
    <property type="project" value="UniProtKB-SubCell"/>
</dbReference>
<evidence type="ECO:0000259" key="17">
    <source>
        <dbReference type="Pfam" id="PF18076"/>
    </source>
</evidence>
<dbReference type="SUPFAM" id="SSF109736">
    <property type="entry name" value="FGAM synthase PurL, linker domain"/>
    <property type="match status" value="1"/>
</dbReference>
<dbReference type="Gene3D" id="3.30.1330.10">
    <property type="entry name" value="PurM-like, N-terminal domain"/>
    <property type="match status" value="2"/>
</dbReference>
<comment type="pathway">
    <text evidence="2 14">Purine metabolism; IMP biosynthesis via de novo pathway; 5-amino-1-(5-phospho-D-ribosyl)imidazole from N(2)-formyl-N(1)-(5-phospho-D-ribosyl)glycinamide: step 1/2.</text>
</comment>
<feature type="binding site" evidence="14">
    <location>
        <position position="887"/>
    </location>
    <ligand>
        <name>Mg(2+)</name>
        <dbReference type="ChEBI" id="CHEBI:18420"/>
    </ligand>
</feature>
<evidence type="ECO:0000259" key="16">
    <source>
        <dbReference type="Pfam" id="PF18072"/>
    </source>
</evidence>
<evidence type="ECO:0000256" key="14">
    <source>
        <dbReference type="HAMAP-Rule" id="MF_00419"/>
    </source>
</evidence>
<evidence type="ECO:0000256" key="7">
    <source>
        <dbReference type="ARBA" id="ARBA00022741"/>
    </source>
</evidence>
<accession>A0A7Z1MKQ8</accession>
<dbReference type="PANTHER" id="PTHR10099:SF1">
    <property type="entry name" value="PHOSPHORIBOSYLFORMYLGLYCINAMIDINE SYNTHASE"/>
    <property type="match status" value="1"/>
</dbReference>
<dbReference type="RefSeq" id="WP_016784799.1">
    <property type="nucleotide sequence ID" value="NZ_CAWNSP010000014.1"/>
</dbReference>
<dbReference type="InterPro" id="IPR036604">
    <property type="entry name" value="PurS-like_sf"/>
</dbReference>
<evidence type="ECO:0000256" key="6">
    <source>
        <dbReference type="ARBA" id="ARBA00022723"/>
    </source>
</evidence>
<keyword evidence="8 14" id="KW-0658">Purine biosynthesis</keyword>
<comment type="subunit">
    <text evidence="14">Monomer.</text>
</comment>
<protein>
    <recommendedName>
        <fullName evidence="14">Phosphoribosylformylglycinamidine synthase</fullName>
        <shortName evidence="14">FGAM synthase</shortName>
        <shortName evidence="14">FGAMS</shortName>
        <ecNumber evidence="14">6.3.5.3</ecNumber>
    </recommendedName>
    <alternativeName>
        <fullName evidence="14">Formylglycinamide ribonucleotide amidotransferase</fullName>
        <shortName evidence="14">FGAR amidotransferase</shortName>
        <shortName evidence="14">FGAR-AT</shortName>
    </alternativeName>
</protein>
<evidence type="ECO:0000313" key="19">
    <source>
        <dbReference type="EMBL" id="PMP30381.1"/>
    </source>
</evidence>
<evidence type="ECO:0000256" key="11">
    <source>
        <dbReference type="ARBA" id="ARBA00022962"/>
    </source>
</evidence>
<dbReference type="GO" id="GO:0004642">
    <property type="term" value="F:phosphoribosylformylglycinamidine synthase activity"/>
    <property type="evidence" value="ECO:0007669"/>
    <property type="project" value="UniProtKB-UniRule"/>
</dbReference>
<dbReference type="CDD" id="cd01740">
    <property type="entry name" value="GATase1_FGAR_AT"/>
    <property type="match status" value="1"/>
</dbReference>
<evidence type="ECO:0000256" key="8">
    <source>
        <dbReference type="ARBA" id="ARBA00022755"/>
    </source>
</evidence>
<dbReference type="FunFam" id="1.10.8.750:FF:000002">
    <property type="entry name" value="Phosphoribosylformylglycinamidine synthase"/>
    <property type="match status" value="1"/>
</dbReference>
<feature type="domain" description="PurM-like C-terminal" evidence="15">
    <location>
        <begin position="433"/>
        <end position="590"/>
    </location>
</feature>
<keyword evidence="9 14" id="KW-0067">ATP-binding</keyword>
<dbReference type="InterPro" id="IPR055181">
    <property type="entry name" value="FGAR-AT_PurM_N-like"/>
</dbReference>
<reference evidence="19" key="2">
    <citation type="journal article" date="2018" name="Nature">
        <title>A major lineage of non-tailed dsDNA viruses as unrecognized killers of marine bacteria.</title>
        <authorList>
            <person name="Kauffman K.M."/>
            <person name="Hussain F.A."/>
            <person name="Yang J."/>
            <person name="Arevalo P."/>
            <person name="Brown J.M."/>
            <person name="Chang W.K."/>
            <person name="VanInsberghe D."/>
            <person name="Elsherbini J."/>
            <person name="Sharma R.S."/>
            <person name="Cutler M.B."/>
            <person name="Kelly L."/>
            <person name="Polz M.F."/>
        </authorList>
    </citation>
    <scope>NUCLEOTIDE SEQUENCE</scope>
    <source>
        <strain evidence="19">10N.222.46.E12</strain>
    </source>
</reference>
<keyword evidence="10 14" id="KW-0460">Magnesium</keyword>
<feature type="binding site" evidence="14">
    <location>
        <position position="723"/>
    </location>
    <ligand>
        <name>Mg(2+)</name>
        <dbReference type="ChEBI" id="CHEBI:18420"/>
    </ligand>
</feature>
<dbReference type="PROSITE" id="PS51273">
    <property type="entry name" value="GATASE_TYPE_1"/>
    <property type="match status" value="1"/>
</dbReference>
<comment type="catalytic activity">
    <reaction evidence="12 14">
        <text>N(2)-formyl-N(1)-(5-phospho-beta-D-ribosyl)glycinamide + L-glutamine + ATP + H2O = 2-formamido-N(1)-(5-O-phospho-beta-D-ribosyl)acetamidine + L-glutamate + ADP + phosphate + H(+)</text>
        <dbReference type="Rhea" id="RHEA:17129"/>
        <dbReference type="ChEBI" id="CHEBI:15377"/>
        <dbReference type="ChEBI" id="CHEBI:15378"/>
        <dbReference type="ChEBI" id="CHEBI:29985"/>
        <dbReference type="ChEBI" id="CHEBI:30616"/>
        <dbReference type="ChEBI" id="CHEBI:43474"/>
        <dbReference type="ChEBI" id="CHEBI:58359"/>
        <dbReference type="ChEBI" id="CHEBI:147286"/>
        <dbReference type="ChEBI" id="CHEBI:147287"/>
        <dbReference type="ChEBI" id="CHEBI:456216"/>
        <dbReference type="EC" id="6.3.5.3"/>
    </reaction>
</comment>
<dbReference type="Gene3D" id="1.10.8.750">
    <property type="entry name" value="Phosphoribosylformylglycinamidine synthase, linker domain"/>
    <property type="match status" value="1"/>
</dbReference>
<dbReference type="Gene3D" id="3.40.50.880">
    <property type="match status" value="1"/>
</dbReference>
<dbReference type="SUPFAM" id="SSF52317">
    <property type="entry name" value="Class I glutamine amidotransferase-like"/>
    <property type="match status" value="1"/>
</dbReference>
<dbReference type="CDD" id="cd02203">
    <property type="entry name" value="PurL_repeat1"/>
    <property type="match status" value="1"/>
</dbReference>
<evidence type="ECO:0000256" key="12">
    <source>
        <dbReference type="ARBA" id="ARBA00052585"/>
    </source>
</evidence>
<dbReference type="Pfam" id="PF18072">
    <property type="entry name" value="FGAR-AT_linker"/>
    <property type="match status" value="1"/>
</dbReference>
<dbReference type="FunFam" id="3.90.650.10:FF:000005">
    <property type="entry name" value="Phosphoribosylformylglycinamidine synthase"/>
    <property type="match status" value="1"/>
</dbReference>
<dbReference type="InterPro" id="IPR029062">
    <property type="entry name" value="Class_I_gatase-like"/>
</dbReference>
<feature type="binding site" evidence="14">
    <location>
        <position position="719"/>
    </location>
    <ligand>
        <name>Mg(2+)</name>
        <dbReference type="ChEBI" id="CHEBI:18420"/>
    </ligand>
</feature>
<evidence type="ECO:0000256" key="13">
    <source>
        <dbReference type="ARBA" id="ARBA00057317"/>
    </source>
</evidence>
<dbReference type="InterPro" id="IPR010073">
    <property type="entry name" value="PurL_large"/>
</dbReference>
<reference evidence="19" key="1">
    <citation type="submission" date="2016-07" db="EMBL/GenBank/DDBJ databases">
        <authorList>
            <person name="Kauffman K."/>
            <person name="Arevalo P."/>
            <person name="Polz M.F."/>
        </authorList>
    </citation>
    <scope>NUCLEOTIDE SEQUENCE</scope>
    <source>
        <strain evidence="19">10N.222.46.E12</strain>
    </source>
</reference>
<feature type="binding site" evidence="14">
    <location>
        <begin position="308"/>
        <end position="319"/>
    </location>
    <ligand>
        <name>ATP</name>
        <dbReference type="ChEBI" id="CHEBI:30616"/>
    </ligand>
</feature>
<dbReference type="Pfam" id="PF13507">
    <property type="entry name" value="GATase_5"/>
    <property type="match status" value="1"/>
</dbReference>
<comment type="similarity">
    <text evidence="3 14">In the N-terminal section; belongs to the FGAMS family.</text>
</comment>
<gene>
    <name evidence="14" type="primary">purL</name>
    <name evidence="19" type="ORF">BCS90_15030</name>
</gene>
<feature type="active site" evidence="14">
    <location>
        <position position="1263"/>
    </location>
</feature>
<dbReference type="FunFam" id="3.90.650.10:FF:000002">
    <property type="entry name" value="Phosphoribosylformylglycinamidine synthase"/>
    <property type="match status" value="1"/>
</dbReference>
<evidence type="ECO:0000256" key="9">
    <source>
        <dbReference type="ARBA" id="ARBA00022840"/>
    </source>
</evidence>
<keyword evidence="6 14" id="KW-0479">Metal-binding</keyword>
<proteinExistence type="inferred from homology"/>
<keyword evidence="5 14" id="KW-0436">Ligase</keyword>
<dbReference type="NCBIfam" id="NF003672">
    <property type="entry name" value="PRK05297.1"/>
    <property type="match status" value="1"/>
</dbReference>
<keyword evidence="11 14" id="KW-0315">Glutamine amidotransferase</keyword>
<keyword evidence="7 14" id="KW-0547">Nucleotide-binding</keyword>
<feature type="domain" description="PurM-like C-terminal" evidence="15">
    <location>
        <begin position="834"/>
        <end position="969"/>
    </location>
</feature>
<dbReference type="SUPFAM" id="SSF55326">
    <property type="entry name" value="PurM N-terminal domain-like"/>
    <property type="match status" value="2"/>
</dbReference>
<evidence type="ECO:0000256" key="10">
    <source>
        <dbReference type="ARBA" id="ARBA00022842"/>
    </source>
</evidence>
<dbReference type="SMART" id="SM01211">
    <property type="entry name" value="GATase_5"/>
    <property type="match status" value="1"/>
</dbReference>
<sequence>MRILRGSPALSEFRVNKLLELCRELSLPVTGIYAEFAHFADLTADLDESEVEKLEKLLTYGPTIEEHEPEGLLLLATPRPGTISPWSSKSTDIAHNCGLAKVSRLERGTAFYIETSSELSELQLVELKAILHDRMMEVVFTDFESAAALFTVAEPAPYAEVDLLTGGRKALEEANVTLGLALAEDEIDYLLESFTEKLGRNPTDIELMMFAQANSEHCRHKIFNADWTIDGVKQEKSLFKMIKNTFETTPEHVLSAYKDNAAVMTGSEVGRFFPDPETRQYNYHQEKTHILMKVETHNHPTAISPWPGASTGSGGEIRDEGATGIGGKPKAGLVAFSVSNLKIPNFVQPWETDFGKPSRIVTALDIMLEGPLGGAAFNNEFGRPNLLGYFRTYEEKVNSHAGEEVRGYHKPIMLAGGLGNIRDDHVQKKEIPVGASLIVLGGPAMNIGLGGGAASSMDSGSSSEDLDFASVQRENPEMERRCQEVIDRCWQLGDANPIAFIHDVGAGGISNALPELVDDGERGGIFNLRDVPNDEPGMSPLEIWCNESQERYVMAVADKDMATFDAICKRERAPYAVVGKATEERDLKLEDSHFDNTPIDMPMDILLGKTPKMHRDAKTLKANNPAIDRSGIELNEAVDRILRLPTVAEKTFLITIGDRSVTGLVARDQMVGPWQVPVANCAVTAASYDSYHGEAMSLGERTPVALLDFGASARLAVGEAITNIAATNIGDIKHIKLSANWMSPAGHPGEDAGLYEAVKAVGEELCPALGLTIPVGKDSMSMKTKWEENGEQKEVTSPLSLVITAFARVEDVRKTITPQLRTDKGNTSLVLIDLGNGKNRMGATALAQVYKQLGDKPADVDNAAQLKGFYEGVQALVANDQVVAYHDKGDGGLFVTLAEMAFAGHCGVNADIAALGEDALAALFNEELGAVIQVRNDDLDTVLSTLATNGLEACSHVIGSVEASDELVIKSGESVVIERNRTELRTIWAETTHKMQGLRDNPICADQEHEAKKDNSDPGLNVKLSFDVNEDIAAPFINTGAKPKMAILREQGVNSHVEMAAAFDRAGFEATDIHMSDILTGQAVLEEYNGLVACGGFSYGDVLGAGEGWAKSVLFNDSTRDQFENFFKREDTFSLGVCNGCQMLSNLRELIPGAEYWPRFVRNESERFEARFSLVEVQKSDSVFFNGMEGSRMPIAVSHGEGRVEVRDNDHLNAIENSGTVALRYVDNNGNQTQQYPNNPNGSPNAITGLTTTDGRVTIMMPHPERVFRTVANSWSPEGWGENGAWMRMFQNARKNVG</sequence>
<name>A0A7Z1MKQ8_9VIBR</name>
<feature type="domain" description="Phosphoribosylformylglycinamidine synthase N-terminal" evidence="17">
    <location>
        <begin position="35"/>
        <end position="150"/>
    </location>
</feature>
<dbReference type="GO" id="GO:0006189">
    <property type="term" value="P:'de novo' IMP biosynthetic process"/>
    <property type="evidence" value="ECO:0007669"/>
    <property type="project" value="UniProtKB-UniRule"/>
</dbReference>
<evidence type="ECO:0000256" key="1">
    <source>
        <dbReference type="ARBA" id="ARBA00004496"/>
    </source>
</evidence>
<dbReference type="FunFam" id="3.30.1330.10:FF:000005">
    <property type="entry name" value="Phosphoribosylformylglycinamidine synthase"/>
    <property type="match status" value="1"/>
</dbReference>
<dbReference type="HAMAP" id="MF_00419">
    <property type="entry name" value="PurL_1"/>
    <property type="match status" value="1"/>
</dbReference>
<dbReference type="FunFam" id="3.40.50.880:FF:000008">
    <property type="entry name" value="Phosphoribosylformylglycinamidine synthase"/>
    <property type="match status" value="1"/>
</dbReference>
<evidence type="ECO:0000259" key="15">
    <source>
        <dbReference type="Pfam" id="PF02769"/>
    </source>
</evidence>
<dbReference type="InterPro" id="IPR036921">
    <property type="entry name" value="PurM-like_N_sf"/>
</dbReference>